<keyword evidence="8" id="KW-1185">Reference proteome</keyword>
<dbReference type="InterPro" id="IPR003789">
    <property type="entry name" value="Asn/Gln_tRNA_amidoTrase-B-like"/>
</dbReference>
<dbReference type="SUPFAM" id="SSF55931">
    <property type="entry name" value="Glutamine synthetase/guanido kinase"/>
    <property type="match status" value="1"/>
</dbReference>
<evidence type="ECO:0000313" key="7">
    <source>
        <dbReference type="EMBL" id="KAK4478241.1"/>
    </source>
</evidence>
<keyword evidence="3" id="KW-0067">ATP-binding</keyword>
<sequence length="294" mass="32855">MQEGSLRCDVNISIRPIGQLEFGTKVEIKNLNSFSSMSRAIDFEISRQALLHSLGQADEIVQETRLWEEGAQKTVTMRKKEGLADYRYFPEPDLPSVNLSEEYVTEIRDSLPELPEMKRRRYENMGLSMQDVLFLTNDINVAAFFDATIATGADVKLATNWIMGDVAAYLKNEKLSINDIKLTAHELGELIASIKSGTISGKIGKEILFELMAKGGTVEGLIKEKDLVQIVDPTEIEKIVDKVLANNLKQLEQYRGGKNKLQGFFAGQVMKETKGKANPGLLNKILLDRLNSKS</sequence>
<evidence type="ECO:0000256" key="2">
    <source>
        <dbReference type="ARBA" id="ARBA00022741"/>
    </source>
</evidence>
<evidence type="ECO:0000256" key="3">
    <source>
        <dbReference type="ARBA" id="ARBA00022840"/>
    </source>
</evidence>
<evidence type="ECO:0000256" key="4">
    <source>
        <dbReference type="ARBA" id="ARBA00022917"/>
    </source>
</evidence>
<dbReference type="InterPro" id="IPR006075">
    <property type="entry name" value="Asn/Gln-tRNA_Trfase_suB/E_cat"/>
</dbReference>
<comment type="catalytic activity">
    <reaction evidence="5">
        <text>L-glutamyl-tRNA(Gln) + L-glutamine + ATP + H2O = L-glutaminyl-tRNA(Gln) + L-glutamate + ADP + phosphate + H(+)</text>
        <dbReference type="Rhea" id="RHEA:17521"/>
        <dbReference type="Rhea" id="RHEA-COMP:9681"/>
        <dbReference type="Rhea" id="RHEA-COMP:9684"/>
        <dbReference type="ChEBI" id="CHEBI:15377"/>
        <dbReference type="ChEBI" id="CHEBI:15378"/>
        <dbReference type="ChEBI" id="CHEBI:29985"/>
        <dbReference type="ChEBI" id="CHEBI:30616"/>
        <dbReference type="ChEBI" id="CHEBI:43474"/>
        <dbReference type="ChEBI" id="CHEBI:58359"/>
        <dbReference type="ChEBI" id="CHEBI:78520"/>
        <dbReference type="ChEBI" id="CHEBI:78521"/>
        <dbReference type="ChEBI" id="CHEBI:456216"/>
    </reaction>
</comment>
<dbReference type="Proteomes" id="UP001291926">
    <property type="component" value="Unassembled WGS sequence"/>
</dbReference>
<dbReference type="Pfam" id="PF02637">
    <property type="entry name" value="GatB_Yqey"/>
    <property type="match status" value="1"/>
</dbReference>
<accession>A0ABR0CNZ9</accession>
<dbReference type="InterPro" id="IPR017959">
    <property type="entry name" value="Asn/Gln-tRNA_amidoTrfase_suB/E"/>
</dbReference>
<keyword evidence="1" id="KW-0436">Ligase</keyword>
<reference evidence="7 8" key="1">
    <citation type="journal article" date="2023" name="bioRxiv">
        <title>Genome report: Whole genome sequence and annotation of Penstemon davidsonii.</title>
        <authorList>
            <person name="Ostevik K.L."/>
            <person name="Alabady M."/>
            <person name="Zhang M."/>
            <person name="Rausher M.D."/>
        </authorList>
    </citation>
    <scope>NUCLEOTIDE SEQUENCE [LARGE SCALE GENOMIC DNA]</scope>
    <source>
        <strain evidence="7">DNT005</strain>
        <tissue evidence="7">Whole leaf</tissue>
    </source>
</reference>
<dbReference type="SUPFAM" id="SSF89095">
    <property type="entry name" value="GatB/YqeY motif"/>
    <property type="match status" value="1"/>
</dbReference>
<comment type="caution">
    <text evidence="7">The sequence shown here is derived from an EMBL/GenBank/DDBJ whole genome shotgun (WGS) entry which is preliminary data.</text>
</comment>
<proteinExistence type="predicted"/>
<feature type="domain" description="Asn/Gln amidotransferase" evidence="6">
    <location>
        <begin position="143"/>
        <end position="290"/>
    </location>
</feature>
<evidence type="ECO:0000256" key="1">
    <source>
        <dbReference type="ARBA" id="ARBA00022598"/>
    </source>
</evidence>
<dbReference type="Gene3D" id="1.10.10.410">
    <property type="match status" value="1"/>
</dbReference>
<dbReference type="InterPro" id="IPR014746">
    <property type="entry name" value="Gln_synth/guanido_kin_cat_dom"/>
</dbReference>
<dbReference type="PANTHER" id="PTHR11659:SF0">
    <property type="entry name" value="GLUTAMYL-TRNA(GLN) AMIDOTRANSFERASE SUBUNIT B, MITOCHONDRIAL"/>
    <property type="match status" value="1"/>
</dbReference>
<dbReference type="Pfam" id="PF02934">
    <property type="entry name" value="GatB_N"/>
    <property type="match status" value="1"/>
</dbReference>
<dbReference type="InterPro" id="IPR023168">
    <property type="entry name" value="GatB_Yqey_C_2"/>
</dbReference>
<protein>
    <recommendedName>
        <fullName evidence="6">Asn/Gln amidotransferase domain-containing protein</fullName>
    </recommendedName>
</protein>
<dbReference type="EMBL" id="JAYDYQ010002688">
    <property type="protein sequence ID" value="KAK4478241.1"/>
    <property type="molecule type" value="Genomic_DNA"/>
</dbReference>
<organism evidence="7 8">
    <name type="scientific">Penstemon davidsonii</name>
    <dbReference type="NCBI Taxonomy" id="160366"/>
    <lineage>
        <taxon>Eukaryota</taxon>
        <taxon>Viridiplantae</taxon>
        <taxon>Streptophyta</taxon>
        <taxon>Embryophyta</taxon>
        <taxon>Tracheophyta</taxon>
        <taxon>Spermatophyta</taxon>
        <taxon>Magnoliopsida</taxon>
        <taxon>eudicotyledons</taxon>
        <taxon>Gunneridae</taxon>
        <taxon>Pentapetalae</taxon>
        <taxon>asterids</taxon>
        <taxon>lamiids</taxon>
        <taxon>Lamiales</taxon>
        <taxon>Plantaginaceae</taxon>
        <taxon>Cheloneae</taxon>
        <taxon>Penstemon</taxon>
    </lineage>
</organism>
<name>A0ABR0CNZ9_9LAMI</name>
<gene>
    <name evidence="7" type="ORF">RD792_017524</name>
</gene>
<evidence type="ECO:0000256" key="5">
    <source>
        <dbReference type="ARBA" id="ARBA00047913"/>
    </source>
</evidence>
<keyword evidence="2" id="KW-0547">Nucleotide-binding</keyword>
<evidence type="ECO:0000259" key="6">
    <source>
        <dbReference type="SMART" id="SM00845"/>
    </source>
</evidence>
<dbReference type="SMART" id="SM00845">
    <property type="entry name" value="GatB_Yqey"/>
    <property type="match status" value="1"/>
</dbReference>
<dbReference type="PANTHER" id="PTHR11659">
    <property type="entry name" value="GLUTAMYL-TRNA GLN AMIDOTRANSFERASE SUBUNIT B MITOCHONDRIAL AND PROKARYOTIC PET112-RELATED"/>
    <property type="match status" value="1"/>
</dbReference>
<keyword evidence="4" id="KW-0648">Protein biosynthesis</keyword>
<dbReference type="InterPro" id="IPR018027">
    <property type="entry name" value="Asn/Gln_amidotransferase"/>
</dbReference>
<evidence type="ECO:0000313" key="8">
    <source>
        <dbReference type="Proteomes" id="UP001291926"/>
    </source>
</evidence>